<dbReference type="Pfam" id="PF02779">
    <property type="entry name" value="Transket_pyr"/>
    <property type="match status" value="1"/>
</dbReference>
<dbReference type="PANTHER" id="PTHR43522:SF2">
    <property type="entry name" value="TRANSKETOLASE 1-RELATED"/>
    <property type="match status" value="1"/>
</dbReference>
<reference evidence="4" key="1">
    <citation type="submission" date="2024-07" db="EMBL/GenBank/DDBJ databases">
        <title>Two chromosome-level genome assemblies of Korean endemic species Abeliophyllum distichum and Forsythia ovata (Oleaceae).</title>
        <authorList>
            <person name="Jang H."/>
        </authorList>
    </citation>
    <scope>NUCLEOTIDE SEQUENCE [LARGE SCALE GENOMIC DNA]</scope>
</reference>
<keyword evidence="4" id="KW-1185">Reference proteome</keyword>
<evidence type="ECO:0000313" key="3">
    <source>
        <dbReference type="EMBL" id="KAL2471671.1"/>
    </source>
</evidence>
<dbReference type="Gene3D" id="3.40.50.970">
    <property type="match status" value="1"/>
</dbReference>
<evidence type="ECO:0000259" key="2">
    <source>
        <dbReference type="Pfam" id="PF02779"/>
    </source>
</evidence>
<feature type="domain" description="Transketolase-like pyrimidine-binding" evidence="2">
    <location>
        <begin position="1"/>
        <end position="99"/>
    </location>
</feature>
<dbReference type="PANTHER" id="PTHR43522">
    <property type="entry name" value="TRANSKETOLASE"/>
    <property type="match status" value="1"/>
</dbReference>
<sequence>MRNLSQQNLNALAKVLLGLLGGSAHLVSSNTTLLKMFGDFQMTTPEERNVRFGIREHSMRAICNGISCHIPSFIPYCATVFAFTGLHESIHVDLSFGKRPLMLALSRQKLAQLVGTSMERVENGGYIISTIYPVTKLMIGTGSKLEIAAMAVEELRKEGKAVNRVLF</sequence>
<dbReference type="SUPFAM" id="SSF52518">
    <property type="entry name" value="Thiamin diphosphate-binding fold (THDP-binding)"/>
    <property type="match status" value="1"/>
</dbReference>
<dbReference type="InterPro" id="IPR005475">
    <property type="entry name" value="Transketolase-like_Pyr-bd"/>
</dbReference>
<name>A0ABD1QAE7_9LAMI</name>
<dbReference type="InterPro" id="IPR033247">
    <property type="entry name" value="Transketolase_fam"/>
</dbReference>
<gene>
    <name evidence="3" type="ORF">Adt_39807</name>
</gene>
<accession>A0ABD1QAE7</accession>
<organism evidence="3 4">
    <name type="scientific">Abeliophyllum distichum</name>
    <dbReference type="NCBI Taxonomy" id="126358"/>
    <lineage>
        <taxon>Eukaryota</taxon>
        <taxon>Viridiplantae</taxon>
        <taxon>Streptophyta</taxon>
        <taxon>Embryophyta</taxon>
        <taxon>Tracheophyta</taxon>
        <taxon>Spermatophyta</taxon>
        <taxon>Magnoliopsida</taxon>
        <taxon>eudicotyledons</taxon>
        <taxon>Gunneridae</taxon>
        <taxon>Pentapetalae</taxon>
        <taxon>asterids</taxon>
        <taxon>lamiids</taxon>
        <taxon>Lamiales</taxon>
        <taxon>Oleaceae</taxon>
        <taxon>Forsythieae</taxon>
        <taxon>Abeliophyllum</taxon>
    </lineage>
</organism>
<dbReference type="AlphaFoldDB" id="A0ABD1QAE7"/>
<dbReference type="Proteomes" id="UP001604336">
    <property type="component" value="Unassembled WGS sequence"/>
</dbReference>
<dbReference type="InterPro" id="IPR029061">
    <property type="entry name" value="THDP-binding"/>
</dbReference>
<dbReference type="EMBL" id="JBFOLK010000012">
    <property type="protein sequence ID" value="KAL2471671.1"/>
    <property type="molecule type" value="Genomic_DNA"/>
</dbReference>
<comment type="cofactor">
    <cofactor evidence="1">
        <name>thiamine diphosphate</name>
        <dbReference type="ChEBI" id="CHEBI:58937"/>
    </cofactor>
</comment>
<comment type="caution">
    <text evidence="3">The sequence shown here is derived from an EMBL/GenBank/DDBJ whole genome shotgun (WGS) entry which is preliminary data.</text>
</comment>
<evidence type="ECO:0000256" key="1">
    <source>
        <dbReference type="ARBA" id="ARBA00001964"/>
    </source>
</evidence>
<proteinExistence type="predicted"/>
<protein>
    <submittedName>
        <fullName evidence="3">Transketolase-1</fullName>
    </submittedName>
</protein>
<evidence type="ECO:0000313" key="4">
    <source>
        <dbReference type="Proteomes" id="UP001604336"/>
    </source>
</evidence>